<dbReference type="InterPro" id="IPR011993">
    <property type="entry name" value="PH-like_dom_sf"/>
</dbReference>
<organism evidence="3">
    <name type="scientific">Entamoeba invadens</name>
    <dbReference type="NCBI Taxonomy" id="33085"/>
    <lineage>
        <taxon>Eukaryota</taxon>
        <taxon>Amoebozoa</taxon>
        <taxon>Evosea</taxon>
        <taxon>Archamoebae</taxon>
        <taxon>Mastigamoebida</taxon>
        <taxon>Entamoebidae</taxon>
        <taxon>Entamoeba</taxon>
    </lineage>
</organism>
<dbReference type="SMART" id="SM00233">
    <property type="entry name" value="PH"/>
    <property type="match status" value="1"/>
</dbReference>
<protein>
    <recommendedName>
        <fullName evidence="2">PH domain-containing protein</fullName>
    </recommendedName>
</protein>
<feature type="compositionally biased region" description="Polar residues" evidence="1">
    <location>
        <begin position="137"/>
        <end position="149"/>
    </location>
</feature>
<dbReference type="EMBL" id="AK423862">
    <property type="protein sequence ID" value="BAN42247.1"/>
    <property type="molecule type" value="mRNA"/>
</dbReference>
<feature type="region of interest" description="Disordered" evidence="1">
    <location>
        <begin position="137"/>
        <end position="164"/>
    </location>
</feature>
<evidence type="ECO:0000313" key="3">
    <source>
        <dbReference type="EMBL" id="BAN42247.1"/>
    </source>
</evidence>
<evidence type="ECO:0000259" key="2">
    <source>
        <dbReference type="SMART" id="SM00233"/>
    </source>
</evidence>
<dbReference type="VEuPathDB" id="AmoebaDB:EIN_085650"/>
<evidence type="ECO:0000256" key="1">
    <source>
        <dbReference type="SAM" id="MobiDB-lite"/>
    </source>
</evidence>
<dbReference type="VEuPathDB" id="AmoebaDB:EIN_085640"/>
<sequence length="496" mass="56227">MKSQLSPRIAIEEPVISSFWAFKQGGSVKTTKKRYFVLKANKLFYYESENTSVEPKGCIYLSSTTVLKERTDLHVEKQKYYVSITSHNDKGSRDFILFVPDKKTMIVSIIEPISKMLKNFVTKRPEIRNLTLFHSNESSGDLSPKSPRSANAPGSPRGGWASKRPKTIQSLTPRFSLTARKPEMLSPRIEPIKISDNISMSSCYQDVLQNLLELGDAFTWFSKAQEYFFNWFRTVLKDTEQSKRSFELYVQSDMKKITFAITGRVKDVLNGLLEYCYAEELPQNEIELIKELGGMSTTQTAMTWMDVTDQNAVDWGWQILECSKLAVRNASLNKKEEQQTVLEWVTKTRQKTVDLGRNARVLFPVSTISSKVDKDNRDVLHEIFDLCGENLPMKIVNASVGGCSDCYGRITLNEEMAIEASAVMLNVNQDLMDAICSSYPIGALNTKRIESLQSRFGQIQDVIFQSLGHETLVGSKIQGLYEEGNTLHFGFSLGKY</sequence>
<dbReference type="Pfam" id="PF00169">
    <property type="entry name" value="PH"/>
    <property type="match status" value="1"/>
</dbReference>
<name>S0B874_ENTIV</name>
<proteinExistence type="evidence at transcript level"/>
<reference evidence="3" key="1">
    <citation type="submission" date="2012-06" db="EMBL/GenBank/DDBJ databases">
        <title>Short 5' UTR of Entamoeba genes.</title>
        <authorList>
            <person name="Hiranuka K."/>
            <person name="Kumagai M."/>
            <person name="Wakaguri H."/>
            <person name="Suzuki Y."/>
            <person name="Sugano S."/>
            <person name="Watanabe J."/>
            <person name="Makioka A."/>
        </authorList>
    </citation>
    <scope>NUCLEOTIDE SEQUENCE</scope>
    <source>
        <strain evidence="3">IP1</strain>
    </source>
</reference>
<accession>S0B874</accession>
<feature type="domain" description="PH" evidence="2">
    <location>
        <begin position="14"/>
        <end position="116"/>
    </location>
</feature>
<dbReference type="Gene3D" id="2.30.29.30">
    <property type="entry name" value="Pleckstrin-homology domain (PH domain)/Phosphotyrosine-binding domain (PTB)"/>
    <property type="match status" value="1"/>
</dbReference>
<dbReference type="InterPro" id="IPR001849">
    <property type="entry name" value="PH_domain"/>
</dbReference>
<dbReference type="AlphaFoldDB" id="S0B874"/>
<dbReference type="SUPFAM" id="SSF50729">
    <property type="entry name" value="PH domain-like"/>
    <property type="match status" value="1"/>
</dbReference>